<feature type="region of interest" description="Disordered" evidence="1">
    <location>
        <begin position="235"/>
        <end position="264"/>
    </location>
</feature>
<dbReference type="STRING" id="98403.A0A151GS91"/>
<proteinExistence type="predicted"/>
<dbReference type="RefSeq" id="XP_040659336.1">
    <property type="nucleotide sequence ID" value="XM_040798453.1"/>
</dbReference>
<feature type="region of interest" description="Disordered" evidence="1">
    <location>
        <begin position="389"/>
        <end position="414"/>
    </location>
</feature>
<dbReference type="AlphaFoldDB" id="A0A151GS91"/>
<protein>
    <submittedName>
        <fullName evidence="3">Uncharacterized protein</fullName>
    </submittedName>
</protein>
<evidence type="ECO:0000313" key="4">
    <source>
        <dbReference type="Proteomes" id="UP000076580"/>
    </source>
</evidence>
<keyword evidence="2" id="KW-0812">Transmembrane</keyword>
<feature type="compositionally biased region" description="Pro residues" evidence="1">
    <location>
        <begin position="31"/>
        <end position="50"/>
    </location>
</feature>
<organism evidence="3 4">
    <name type="scientific">Drechmeria coniospora</name>
    <name type="common">Nematophagous fungus</name>
    <name type="synonym">Meria coniospora</name>
    <dbReference type="NCBI Taxonomy" id="98403"/>
    <lineage>
        <taxon>Eukaryota</taxon>
        <taxon>Fungi</taxon>
        <taxon>Dikarya</taxon>
        <taxon>Ascomycota</taxon>
        <taxon>Pezizomycotina</taxon>
        <taxon>Sordariomycetes</taxon>
        <taxon>Hypocreomycetidae</taxon>
        <taxon>Hypocreales</taxon>
        <taxon>Ophiocordycipitaceae</taxon>
        <taxon>Drechmeria</taxon>
    </lineage>
</organism>
<feature type="transmembrane region" description="Helical" evidence="2">
    <location>
        <begin position="269"/>
        <end position="296"/>
    </location>
</feature>
<evidence type="ECO:0000256" key="1">
    <source>
        <dbReference type="SAM" id="MobiDB-lite"/>
    </source>
</evidence>
<feature type="compositionally biased region" description="Basic and acidic residues" evidence="1">
    <location>
        <begin position="307"/>
        <end position="322"/>
    </location>
</feature>
<comment type="caution">
    <text evidence="3">The sequence shown here is derived from an EMBL/GenBank/DDBJ whole genome shotgun (WGS) entry which is preliminary data.</text>
</comment>
<feature type="region of interest" description="Disordered" evidence="1">
    <location>
        <begin position="30"/>
        <end position="53"/>
    </location>
</feature>
<accession>A0A151GS91</accession>
<sequence>MDGSGSKEVVGNGRFPAEVSLTVIVAAALPSGPPTGPPTVPAVPPSPSPSPSTSTAVIRFGINDQPTDRIFSVNESPDRVFTYRAANNTVKLQRVSWHFKKDETSSYTEIDGVRIPLGLLPAGSHYFRNVEPDRVTLVFDSLRRQTNPSSQGTAEQVEDAGDGQALGKEMVLRIDWLCGNVMGRSQSGIFTVTEGVHPFDPNLTSAVERWLRSGNGLAGVDTILDPAISTAEAPAASSSALGSVPSGNPDHGPSVSPEGSTKNAGGGGLATGAIVGIVLGGAIALILIAALVFMLLRRRRRRHRRQHADTAADALKHDKEMHTAPAVDSPRLPYSEHDHTPHDGSVAPEDGAILAPHRVERGGHLPTPTAHNAAHGVSRTVAHLVEEGMTPEEIRRLEEEERHLDDEIERSARR</sequence>
<feature type="region of interest" description="Disordered" evidence="1">
    <location>
        <begin position="306"/>
        <end position="346"/>
    </location>
</feature>
<keyword evidence="4" id="KW-1185">Reference proteome</keyword>
<dbReference type="InParanoid" id="A0A151GS91"/>
<gene>
    <name evidence="3" type="ORF">DCS_01118</name>
</gene>
<name>A0A151GS91_DRECN</name>
<reference evidence="3 4" key="1">
    <citation type="journal article" date="2016" name="Sci. Rep.">
        <title>Insights into Adaptations to a Near-Obligate Nematode Endoparasitic Lifestyle from the Finished Genome of Drechmeria coniospora.</title>
        <authorList>
            <person name="Zhang L."/>
            <person name="Zhou Z."/>
            <person name="Guo Q."/>
            <person name="Fokkens L."/>
            <person name="Miskei M."/>
            <person name="Pocsi I."/>
            <person name="Zhang W."/>
            <person name="Chen M."/>
            <person name="Wang L."/>
            <person name="Sun Y."/>
            <person name="Donzelli B.G."/>
            <person name="Gibson D.M."/>
            <person name="Nelson D.R."/>
            <person name="Luo J.G."/>
            <person name="Rep M."/>
            <person name="Liu H."/>
            <person name="Yang S."/>
            <person name="Wang J."/>
            <person name="Krasnoff S.B."/>
            <person name="Xu Y."/>
            <person name="Molnar I."/>
            <person name="Lin M."/>
        </authorList>
    </citation>
    <scope>NUCLEOTIDE SEQUENCE [LARGE SCALE GENOMIC DNA]</scope>
    <source>
        <strain evidence="3 4">ARSEF 6962</strain>
    </source>
</reference>
<evidence type="ECO:0000313" key="3">
    <source>
        <dbReference type="EMBL" id="KYK59984.1"/>
    </source>
</evidence>
<dbReference type="EMBL" id="LAYC01000001">
    <property type="protein sequence ID" value="KYK59984.1"/>
    <property type="molecule type" value="Genomic_DNA"/>
</dbReference>
<dbReference type="Proteomes" id="UP000076580">
    <property type="component" value="Chromosome 01"/>
</dbReference>
<keyword evidence="2" id="KW-1133">Transmembrane helix</keyword>
<dbReference type="GeneID" id="63713761"/>
<feature type="compositionally biased region" description="Basic and acidic residues" evidence="1">
    <location>
        <begin position="392"/>
        <end position="414"/>
    </location>
</feature>
<dbReference type="OrthoDB" id="4927958at2759"/>
<keyword evidence="2" id="KW-0472">Membrane</keyword>
<feature type="compositionally biased region" description="Low complexity" evidence="1">
    <location>
        <begin position="235"/>
        <end position="246"/>
    </location>
</feature>
<evidence type="ECO:0000256" key="2">
    <source>
        <dbReference type="SAM" id="Phobius"/>
    </source>
</evidence>